<name>D2ZTI6_NEIM2</name>
<accession>D2ZTI6</accession>
<reference evidence="2 3" key="1">
    <citation type="submission" date="2009-10" db="EMBL/GenBank/DDBJ databases">
        <authorList>
            <person name="Weinstock G."/>
            <person name="Sodergren E."/>
            <person name="Clifton S."/>
            <person name="Fulton L."/>
            <person name="Fulton B."/>
            <person name="Courtney L."/>
            <person name="Fronick C."/>
            <person name="Harrison M."/>
            <person name="Strong C."/>
            <person name="Farmer C."/>
            <person name="Delahaunty K."/>
            <person name="Markovic C."/>
            <person name="Hall O."/>
            <person name="Minx P."/>
            <person name="Tomlinson C."/>
            <person name="Mitreva M."/>
            <person name="Nelson J."/>
            <person name="Hou S."/>
            <person name="Wollam A."/>
            <person name="Pepin K.H."/>
            <person name="Johnson M."/>
            <person name="Bhonagiri V."/>
            <person name="Nash W.E."/>
            <person name="Warren W."/>
            <person name="Chinwalla A."/>
            <person name="Mardis E.R."/>
            <person name="Wilson R.K."/>
        </authorList>
    </citation>
    <scope>NUCLEOTIDE SEQUENCE [LARGE SCALE GENOMIC DNA]</scope>
    <source>
        <strain evidence="3">ATCC 25996 / DSM 4631 / NCTC 10774 / M26</strain>
    </source>
</reference>
<evidence type="ECO:0000256" key="1">
    <source>
        <dbReference type="SAM" id="Phobius"/>
    </source>
</evidence>
<sequence>MDLIFYFYNQLDILIEFFLYGFISKARNNRASVKNGFSDDLG</sequence>
<dbReference type="EMBL" id="ACDX02000002">
    <property type="protein sequence ID" value="EFC89506.1"/>
    <property type="molecule type" value="Genomic_DNA"/>
</dbReference>
<dbReference type="Proteomes" id="UP000003344">
    <property type="component" value="Unassembled WGS sequence"/>
</dbReference>
<evidence type="ECO:0000313" key="3">
    <source>
        <dbReference type="Proteomes" id="UP000003344"/>
    </source>
</evidence>
<gene>
    <name evidence="2" type="ORF">NEIMUCOT_03922</name>
</gene>
<keyword evidence="1" id="KW-1133">Transmembrane helix</keyword>
<feature type="transmembrane region" description="Helical" evidence="1">
    <location>
        <begin position="6"/>
        <end position="23"/>
    </location>
</feature>
<keyword evidence="1" id="KW-0472">Membrane</keyword>
<proteinExistence type="predicted"/>
<dbReference type="AlphaFoldDB" id="D2ZTI6"/>
<protein>
    <submittedName>
        <fullName evidence="2">Uncharacterized protein</fullName>
    </submittedName>
</protein>
<keyword evidence="1" id="KW-0812">Transmembrane</keyword>
<comment type="caution">
    <text evidence="2">The sequence shown here is derived from an EMBL/GenBank/DDBJ whole genome shotgun (WGS) entry which is preliminary data.</text>
</comment>
<organism evidence="2 3">
    <name type="scientific">Neisseria mucosa (strain ATCC 25996 / DSM 4631 / NCTC 10774 / M26)</name>
    <dbReference type="NCBI Taxonomy" id="546266"/>
    <lineage>
        <taxon>Bacteria</taxon>
        <taxon>Pseudomonadati</taxon>
        <taxon>Pseudomonadota</taxon>
        <taxon>Betaproteobacteria</taxon>
        <taxon>Neisseriales</taxon>
        <taxon>Neisseriaceae</taxon>
        <taxon>Neisseria</taxon>
    </lineage>
</organism>
<evidence type="ECO:0000313" key="2">
    <source>
        <dbReference type="EMBL" id="EFC89506.1"/>
    </source>
</evidence>